<accession>L0K2I5</accession>
<dbReference type="STRING" id="694430.Natoc_3494"/>
<evidence type="ECO:0000256" key="1">
    <source>
        <dbReference type="SAM" id="MobiDB-lite"/>
    </source>
</evidence>
<dbReference type="OrthoDB" id="247722at2157"/>
<dbReference type="AlphaFoldDB" id="L0K2I5"/>
<feature type="region of interest" description="Disordered" evidence="1">
    <location>
        <begin position="1"/>
        <end position="22"/>
    </location>
</feature>
<sequence length="136" mass="15352">MADYRSEDTEDHVTATEQGVERPVIGGRRATIDESLSLLSNRRRRDVLYRLSEADVTSVDSLAATIAAREASVPAEQLSADDRERVRIELYHTHLPKLADRGLIEYDDRSGTVRWTAPTDVLESLLECCYELETET</sequence>
<dbReference type="HOGENOM" id="CLU_131305_2_1_2"/>
<dbReference type="GeneID" id="14402096"/>
<dbReference type="EMBL" id="CP003929">
    <property type="protein sequence ID" value="AGB39221.1"/>
    <property type="molecule type" value="Genomic_DNA"/>
</dbReference>
<dbReference type="InterPro" id="IPR036388">
    <property type="entry name" value="WH-like_DNA-bd_sf"/>
</dbReference>
<organism evidence="3 4">
    <name type="scientific">Natronococcus occultus SP4</name>
    <dbReference type="NCBI Taxonomy" id="694430"/>
    <lineage>
        <taxon>Archaea</taxon>
        <taxon>Methanobacteriati</taxon>
        <taxon>Methanobacteriota</taxon>
        <taxon>Stenosarchaea group</taxon>
        <taxon>Halobacteria</taxon>
        <taxon>Halobacteriales</taxon>
        <taxon>Natrialbaceae</taxon>
        <taxon>Natronococcus</taxon>
    </lineage>
</organism>
<reference evidence="3 4" key="1">
    <citation type="submission" date="2012-11" db="EMBL/GenBank/DDBJ databases">
        <title>FINISHED of Natronococcus occultus SP4, DSM 3396.</title>
        <authorList>
            <consortium name="DOE Joint Genome Institute"/>
            <person name="Eisen J."/>
            <person name="Huntemann M."/>
            <person name="Wei C.-L."/>
            <person name="Han J."/>
            <person name="Detter J.C."/>
            <person name="Han C."/>
            <person name="Tapia R."/>
            <person name="Chen A."/>
            <person name="Kyrpides N."/>
            <person name="Mavromatis K."/>
            <person name="Markowitz V."/>
            <person name="Szeto E."/>
            <person name="Ivanova N."/>
            <person name="Mikhailova N."/>
            <person name="Ovchinnikova G."/>
            <person name="Pagani I."/>
            <person name="Pati A."/>
            <person name="Goodwin L."/>
            <person name="Nordberg H.P."/>
            <person name="Cantor M.N."/>
            <person name="Hua S.X."/>
            <person name="Woyke T."/>
            <person name="Eisen J."/>
            <person name="Klenk H.-P."/>
            <person name="Klenk H.-P."/>
        </authorList>
    </citation>
    <scope>NUCLEOTIDE SEQUENCE [LARGE SCALE GENOMIC DNA]</scope>
    <source>
        <strain evidence="3 4">SP4</strain>
    </source>
</reference>
<evidence type="ECO:0000259" key="2">
    <source>
        <dbReference type="Pfam" id="PF24035"/>
    </source>
</evidence>
<protein>
    <recommendedName>
        <fullName evidence="2">DUF7344 domain-containing protein</fullName>
    </recommendedName>
</protein>
<dbReference type="Pfam" id="PF24035">
    <property type="entry name" value="DUF7344"/>
    <property type="match status" value="1"/>
</dbReference>
<proteinExistence type="predicted"/>
<feature type="domain" description="DUF7344" evidence="2">
    <location>
        <begin position="37"/>
        <end position="114"/>
    </location>
</feature>
<keyword evidence="4" id="KW-1185">Reference proteome</keyword>
<name>L0K2I5_9EURY</name>
<dbReference type="Gene3D" id="1.10.10.10">
    <property type="entry name" value="Winged helix-like DNA-binding domain superfamily/Winged helix DNA-binding domain"/>
    <property type="match status" value="1"/>
</dbReference>
<dbReference type="InterPro" id="IPR055768">
    <property type="entry name" value="DUF7344"/>
</dbReference>
<evidence type="ECO:0000313" key="4">
    <source>
        <dbReference type="Proteomes" id="UP000010878"/>
    </source>
</evidence>
<dbReference type="RefSeq" id="WP_015322655.1">
    <property type="nucleotide sequence ID" value="NC_019974.1"/>
</dbReference>
<dbReference type="KEGG" id="nou:Natoc_3494"/>
<dbReference type="Proteomes" id="UP000010878">
    <property type="component" value="Chromosome"/>
</dbReference>
<feature type="compositionally biased region" description="Basic and acidic residues" evidence="1">
    <location>
        <begin position="1"/>
        <end position="14"/>
    </location>
</feature>
<dbReference type="eggNOG" id="arCOG03828">
    <property type="taxonomic scope" value="Archaea"/>
</dbReference>
<gene>
    <name evidence="3" type="ORF">Natoc_3494</name>
</gene>
<evidence type="ECO:0000313" key="3">
    <source>
        <dbReference type="EMBL" id="AGB39221.1"/>
    </source>
</evidence>